<dbReference type="EMBL" id="ATIT01000068">
    <property type="protein sequence ID" value="EPI13970.1"/>
    <property type="molecule type" value="Genomic_DNA"/>
</dbReference>
<keyword evidence="4" id="KW-0238">DNA-binding</keyword>
<dbReference type="GO" id="GO:0003677">
    <property type="term" value="F:DNA binding"/>
    <property type="evidence" value="ECO:0007669"/>
    <property type="project" value="UniProtKB-KW"/>
</dbReference>
<accession>A0AB73AB11</accession>
<dbReference type="SUPFAM" id="SSF100950">
    <property type="entry name" value="NagB/RpiA/CoA transferase-like"/>
    <property type="match status" value="1"/>
</dbReference>
<feature type="domain" description="HTH deoR-type" evidence="7">
    <location>
        <begin position="46"/>
        <end position="101"/>
    </location>
</feature>
<proteinExistence type="predicted"/>
<dbReference type="AlphaFoldDB" id="A0AB73AB11"/>
<dbReference type="Pfam" id="PF08220">
    <property type="entry name" value="HTH_DeoR"/>
    <property type="match status" value="1"/>
</dbReference>
<name>A0AB73AB11_ENTFC</name>
<dbReference type="InterPro" id="IPR014036">
    <property type="entry name" value="DeoR-like_C"/>
</dbReference>
<organism evidence="8 9">
    <name type="scientific">Enterococcus faecium SD2A-2</name>
    <dbReference type="NCBI Taxonomy" id="1244154"/>
    <lineage>
        <taxon>Bacteria</taxon>
        <taxon>Bacillati</taxon>
        <taxon>Bacillota</taxon>
        <taxon>Bacilli</taxon>
        <taxon>Lactobacillales</taxon>
        <taxon>Enterococcaceae</taxon>
        <taxon>Enterococcus</taxon>
    </lineage>
</organism>
<dbReference type="PANTHER" id="PTHR30363:SF4">
    <property type="entry name" value="GLYCEROL-3-PHOSPHATE REGULON REPRESSOR"/>
    <property type="match status" value="1"/>
</dbReference>
<keyword evidence="5" id="KW-0804">Transcription</keyword>
<evidence type="ECO:0000256" key="2">
    <source>
        <dbReference type="ARBA" id="ARBA00022491"/>
    </source>
</evidence>
<dbReference type="PROSITE" id="PS51000">
    <property type="entry name" value="HTH_DEOR_2"/>
    <property type="match status" value="1"/>
</dbReference>
<dbReference type="InterPro" id="IPR018356">
    <property type="entry name" value="Tscrpt_reg_HTH_DeoR_CS"/>
</dbReference>
<evidence type="ECO:0000313" key="9">
    <source>
        <dbReference type="Proteomes" id="UP000014622"/>
    </source>
</evidence>
<sequence>MSTLSKEIYFVKFDLLENKIVYLYNQEEQSRTKIDFYVKGVIHMLKKERQERIITLLEKDFYLTNSEIANKLGVSEMTIRRDVTELAKKNKVKKLYGGVERKEPYNRELSTQEKIDTNVAEKKYIGQVMNSIIPDNSTIYVGAGTTILYALPFIQKKNLFVITNSLIAFNYLKNHTSYRILLTGGEFSPITEEFIGEVAERSFESLNVDISFAATNGIFENNVTTAQFIEGNIQNAALNAAKIKCIVADYSKLNKSDVYTFRKLTDFDYLITDNHLSEQDFHHYSKYLTILKEPKNDTDNHDEPIH</sequence>
<dbReference type="InterPro" id="IPR050313">
    <property type="entry name" value="Carb_Metab_HTH_regulators"/>
</dbReference>
<evidence type="ECO:0000256" key="4">
    <source>
        <dbReference type="ARBA" id="ARBA00023125"/>
    </source>
</evidence>
<dbReference type="Proteomes" id="UP000014622">
    <property type="component" value="Unassembled WGS sequence"/>
</dbReference>
<dbReference type="InterPro" id="IPR036388">
    <property type="entry name" value="WH-like_DNA-bd_sf"/>
</dbReference>
<dbReference type="PRINTS" id="PR00037">
    <property type="entry name" value="HTHLACR"/>
</dbReference>
<dbReference type="PROSITE" id="PS00894">
    <property type="entry name" value="HTH_DEOR_1"/>
    <property type="match status" value="1"/>
</dbReference>
<evidence type="ECO:0000256" key="5">
    <source>
        <dbReference type="ARBA" id="ARBA00023163"/>
    </source>
</evidence>
<dbReference type="SMART" id="SM00420">
    <property type="entry name" value="HTH_DEOR"/>
    <property type="match status" value="1"/>
</dbReference>
<reference evidence="8 9" key="1">
    <citation type="submission" date="2013-06" db="EMBL/GenBank/DDBJ databases">
        <authorList>
            <person name="Weinstock G."/>
            <person name="Sodergren E."/>
            <person name="Lobos E.A."/>
            <person name="Fulton L."/>
            <person name="Fulton R."/>
            <person name="Courtney L."/>
            <person name="Fronick C."/>
            <person name="O'Laughlin M."/>
            <person name="Godfrey J."/>
            <person name="Wilson R.M."/>
            <person name="Miner T."/>
            <person name="Farmer C."/>
            <person name="Delehaunty K."/>
            <person name="Cordes M."/>
            <person name="Minx P."/>
            <person name="Tomlinson C."/>
            <person name="Chen J."/>
            <person name="Wollam A."/>
            <person name="Pepin K.H."/>
            <person name="Bhonagiri V."/>
            <person name="Zhang X."/>
            <person name="Warren W."/>
            <person name="Mitreva M."/>
            <person name="Mardis E.R."/>
            <person name="Wilson R.K."/>
        </authorList>
    </citation>
    <scope>NUCLEOTIDE SEQUENCE [LARGE SCALE GENOMIC DNA]</scope>
    <source>
        <strain evidence="8 9">SD2A-2</strain>
    </source>
</reference>
<dbReference type="Gene3D" id="1.10.10.10">
    <property type="entry name" value="Winged helix-like DNA-binding domain superfamily/Winged helix DNA-binding domain"/>
    <property type="match status" value="1"/>
</dbReference>
<evidence type="ECO:0000256" key="3">
    <source>
        <dbReference type="ARBA" id="ARBA00023015"/>
    </source>
</evidence>
<dbReference type="Gene3D" id="3.40.50.1360">
    <property type="match status" value="1"/>
</dbReference>
<evidence type="ECO:0000256" key="6">
    <source>
        <dbReference type="ARBA" id="ARBA00024937"/>
    </source>
</evidence>
<comment type="caution">
    <text evidence="8">The sequence shown here is derived from an EMBL/GenBank/DDBJ whole genome shotgun (WGS) entry which is preliminary data.</text>
</comment>
<evidence type="ECO:0000259" key="7">
    <source>
        <dbReference type="PROSITE" id="PS51000"/>
    </source>
</evidence>
<keyword evidence="2" id="KW-0678">Repressor</keyword>
<dbReference type="Pfam" id="PF00455">
    <property type="entry name" value="DeoRC"/>
    <property type="match status" value="1"/>
</dbReference>
<dbReference type="InterPro" id="IPR037171">
    <property type="entry name" value="NagB/RpiA_transferase-like"/>
</dbReference>
<dbReference type="InterPro" id="IPR001034">
    <property type="entry name" value="DeoR_HTH"/>
</dbReference>
<dbReference type="SUPFAM" id="SSF46785">
    <property type="entry name" value="Winged helix' DNA-binding domain"/>
    <property type="match status" value="1"/>
</dbReference>
<gene>
    <name evidence="8" type="ORF">D356_00956</name>
</gene>
<keyword evidence="3" id="KW-0805">Transcription regulation</keyword>
<evidence type="ECO:0000313" key="8">
    <source>
        <dbReference type="EMBL" id="EPI13970.1"/>
    </source>
</evidence>
<comment type="function">
    <text evidence="6">Repressor of the lactose catabolism operon. Galactose-6-phosphate is the inducer.</text>
</comment>
<dbReference type="PANTHER" id="PTHR30363">
    <property type="entry name" value="HTH-TYPE TRANSCRIPTIONAL REGULATOR SRLR-RELATED"/>
    <property type="match status" value="1"/>
</dbReference>
<dbReference type="GO" id="GO:0003700">
    <property type="term" value="F:DNA-binding transcription factor activity"/>
    <property type="evidence" value="ECO:0007669"/>
    <property type="project" value="InterPro"/>
</dbReference>
<evidence type="ECO:0000256" key="1">
    <source>
        <dbReference type="ARBA" id="ARBA00021390"/>
    </source>
</evidence>
<dbReference type="SMART" id="SM01134">
    <property type="entry name" value="DeoRC"/>
    <property type="match status" value="1"/>
</dbReference>
<protein>
    <recommendedName>
        <fullName evidence="1">Lactose phosphotransferase system repressor</fullName>
    </recommendedName>
</protein>
<dbReference type="InterPro" id="IPR036390">
    <property type="entry name" value="WH_DNA-bd_sf"/>
</dbReference>